<proteinExistence type="predicted"/>
<dbReference type="EMBL" id="CAEZVY010000020">
    <property type="protein sequence ID" value="CAB4637719.1"/>
    <property type="molecule type" value="Genomic_DNA"/>
</dbReference>
<feature type="region of interest" description="Disordered" evidence="1">
    <location>
        <begin position="166"/>
        <end position="185"/>
    </location>
</feature>
<accession>A0A6J6JPM0</accession>
<dbReference type="InterPro" id="IPR052551">
    <property type="entry name" value="UV-DNA_repair_photolyase"/>
</dbReference>
<evidence type="ECO:0000313" key="2">
    <source>
        <dbReference type="EMBL" id="CAB4637719.1"/>
    </source>
</evidence>
<organism evidence="2">
    <name type="scientific">freshwater metagenome</name>
    <dbReference type="NCBI Taxonomy" id="449393"/>
    <lineage>
        <taxon>unclassified sequences</taxon>
        <taxon>metagenomes</taxon>
        <taxon>ecological metagenomes</taxon>
    </lineage>
</organism>
<feature type="compositionally biased region" description="Basic and acidic residues" evidence="1">
    <location>
        <begin position="167"/>
        <end position="183"/>
    </location>
</feature>
<reference evidence="2" key="1">
    <citation type="submission" date="2020-05" db="EMBL/GenBank/DDBJ databases">
        <authorList>
            <person name="Chiriac C."/>
            <person name="Salcher M."/>
            <person name="Ghai R."/>
            <person name="Kavagutti S V."/>
        </authorList>
    </citation>
    <scope>NUCLEOTIDE SEQUENCE</scope>
</reference>
<dbReference type="InterPro" id="IPR007357">
    <property type="entry name" value="PhrB-like"/>
</dbReference>
<name>A0A6J6JPM0_9ZZZZ</name>
<dbReference type="PANTHER" id="PTHR38657">
    <property type="entry name" value="SLR1343 PROTEIN"/>
    <property type="match status" value="1"/>
</dbReference>
<dbReference type="SUPFAM" id="SSF48173">
    <property type="entry name" value="Cryptochrome/photolyase FAD-binding domain"/>
    <property type="match status" value="1"/>
</dbReference>
<dbReference type="InterPro" id="IPR036134">
    <property type="entry name" value="Crypto/Photolyase_FAD-like_sf"/>
</dbReference>
<dbReference type="AlphaFoldDB" id="A0A6J6JPM0"/>
<evidence type="ECO:0000256" key="1">
    <source>
        <dbReference type="SAM" id="MobiDB-lite"/>
    </source>
</evidence>
<dbReference type="Gene3D" id="3.40.50.620">
    <property type="entry name" value="HUPs"/>
    <property type="match status" value="1"/>
</dbReference>
<gene>
    <name evidence="2" type="ORF">UFOPK2158_00306</name>
</gene>
<dbReference type="Gene3D" id="1.10.579.10">
    <property type="entry name" value="DNA Cyclobutane Dipyrimidine Photolyase, subunit A, domain 3"/>
    <property type="match status" value="1"/>
</dbReference>
<dbReference type="InterPro" id="IPR014729">
    <property type="entry name" value="Rossmann-like_a/b/a_fold"/>
</dbReference>
<dbReference type="PANTHER" id="PTHR38657:SF1">
    <property type="entry name" value="SLR1343 PROTEIN"/>
    <property type="match status" value="1"/>
</dbReference>
<sequence>MSTLARMVSSKPRVLFADQLGPHFDDGGQVIIAEVLGPLRRRRYHRQKAHLILSALRHRVAELGDRVDYRKGESYRGLLTGADVEVVNPTSYGLRRLVAELAQHASLIVLPARGFVTSEEDFGSWAQGVTSGRLLMDNFYRSRREALGILMAEDSKGAWVPEGGRFNFDHDNRQPPPKARDTLGVEPPWYPREDEIDREVRAYLDALEAAGEVSFIGSDGPRLFPATRAEAVEAMHHFMEHRLDSFGPTEDAAMLGDWAMSHSLLSPAMNLGLLDPSEVIEGAEAKYHEGVASLPSVEGFIRQILGWRDWVWHLYWHAGEDFVTRNYFGHQNPLPDFFAGLDASAVQSRCLSHVLEEVATRGWTHHINRLMVLGSWALQRGIEPRALNDWFVDAFVDGTPWVMPANVIGMSQYADGGMVATKPYTSGGSYLSTMTNYCSGCAFSPTQRLGEKACPMTGGYWAFLHRSSGLLASNHRMAKTLGGMRRLSDLPEVVAQETQRTGW</sequence>
<dbReference type="Gene3D" id="1.25.40.80">
    <property type="match status" value="1"/>
</dbReference>
<protein>
    <submittedName>
        <fullName evidence="2">Unannotated protein</fullName>
    </submittedName>
</protein>
<dbReference type="Pfam" id="PF04244">
    <property type="entry name" value="DPRP"/>
    <property type="match status" value="1"/>
</dbReference>
<dbReference type="Gene3D" id="1.10.10.1710">
    <property type="entry name" value="Deoxyribodipyrimidine photolyase-related"/>
    <property type="match status" value="1"/>
</dbReference>